<evidence type="ECO:0000313" key="11">
    <source>
        <dbReference type="Proteomes" id="UP000199600"/>
    </source>
</evidence>
<feature type="domain" description="MacB-like periplasmic core" evidence="9">
    <location>
        <begin position="34"/>
        <end position="257"/>
    </location>
</feature>
<evidence type="ECO:0000256" key="6">
    <source>
        <dbReference type="ARBA" id="ARBA00038076"/>
    </source>
</evidence>
<proteinExistence type="inferred from homology"/>
<feature type="domain" description="ABC3 transporter permease C-terminal" evidence="8">
    <location>
        <begin position="295"/>
        <end position="408"/>
    </location>
</feature>
<protein>
    <recommendedName>
        <fullName evidence="12">Peptide ABC transporter permease</fullName>
    </recommendedName>
</protein>
<dbReference type="InterPro" id="IPR050250">
    <property type="entry name" value="Macrolide_Exporter_MacB"/>
</dbReference>
<organism evidence="10 11">
    <name type="scientific">Candidatus Propionivibrio aalborgensis</name>
    <dbReference type="NCBI Taxonomy" id="1860101"/>
    <lineage>
        <taxon>Bacteria</taxon>
        <taxon>Pseudomonadati</taxon>
        <taxon>Pseudomonadota</taxon>
        <taxon>Betaproteobacteria</taxon>
        <taxon>Rhodocyclales</taxon>
        <taxon>Rhodocyclaceae</taxon>
        <taxon>Propionivibrio</taxon>
    </lineage>
</organism>
<comment type="similarity">
    <text evidence="6">Belongs to the ABC-4 integral membrane protein family.</text>
</comment>
<keyword evidence="5 7" id="KW-0472">Membrane</keyword>
<evidence type="ECO:0000256" key="7">
    <source>
        <dbReference type="SAM" id="Phobius"/>
    </source>
</evidence>
<evidence type="ECO:0000259" key="9">
    <source>
        <dbReference type="Pfam" id="PF12704"/>
    </source>
</evidence>
<name>A0A1A8XR53_9RHOO</name>
<keyword evidence="4 7" id="KW-1133">Transmembrane helix</keyword>
<evidence type="ECO:0008006" key="12">
    <source>
        <dbReference type="Google" id="ProtNLM"/>
    </source>
</evidence>
<accession>A0A1A8XR53</accession>
<evidence type="ECO:0000256" key="4">
    <source>
        <dbReference type="ARBA" id="ARBA00022989"/>
    </source>
</evidence>
<dbReference type="AlphaFoldDB" id="A0A1A8XR53"/>
<dbReference type="EMBL" id="FLQY01000145">
    <property type="protein sequence ID" value="SBT07619.1"/>
    <property type="molecule type" value="Genomic_DNA"/>
</dbReference>
<dbReference type="InterPro" id="IPR025857">
    <property type="entry name" value="MacB_PCD"/>
</dbReference>
<keyword evidence="11" id="KW-1185">Reference proteome</keyword>
<evidence type="ECO:0000259" key="8">
    <source>
        <dbReference type="Pfam" id="PF02687"/>
    </source>
</evidence>
<dbReference type="Proteomes" id="UP000199600">
    <property type="component" value="Unassembled WGS sequence"/>
</dbReference>
<dbReference type="PANTHER" id="PTHR30572:SF4">
    <property type="entry name" value="ABC TRANSPORTER PERMEASE YTRF"/>
    <property type="match status" value="1"/>
</dbReference>
<reference evidence="10 11" key="1">
    <citation type="submission" date="2016-06" db="EMBL/GenBank/DDBJ databases">
        <authorList>
            <person name="Kjaerup R.B."/>
            <person name="Dalgaard T.S."/>
            <person name="Juul-Madsen H.R."/>
        </authorList>
    </citation>
    <scope>NUCLEOTIDE SEQUENCE [LARGE SCALE GENOMIC DNA]</scope>
    <source>
        <strain evidence="10">2</strain>
    </source>
</reference>
<evidence type="ECO:0000313" key="10">
    <source>
        <dbReference type="EMBL" id="SBT07619.1"/>
    </source>
</evidence>
<evidence type="ECO:0000256" key="5">
    <source>
        <dbReference type="ARBA" id="ARBA00023136"/>
    </source>
</evidence>
<dbReference type="GO" id="GO:0022857">
    <property type="term" value="F:transmembrane transporter activity"/>
    <property type="evidence" value="ECO:0007669"/>
    <property type="project" value="TreeGrafter"/>
</dbReference>
<sequence>MAWCFALLHPFKYMRTPDLIRFARDAATGNPLRSSLLVLAMAIGVAAVVVLTALGDGARRYVVNEFSSLGTNLVIVLPGRSQTGGFSPGNAITSTVRDLTIDDAQALLRASAVRRVAPLAVGTSEISFGGKLREVVLAGTNAQFIDVRNLKLAQGRFLPEGDWRRGASEAVIGAKIRDEMFGNESALGQLIRIGDRRFRVVGVLASTGQGLGMNTDELVIVPVSLAQAMFNSNTLFRILVEANSREAIESAKTQVTAIIKQRHEGEEDVTIITQDAVLATFDKLLGTLTLAVAGIAAISLAVAGILVMNVMLVSVTQRTSEIGLLKALGATGATIRSAFLTEAAMLSVAGALLGYLLGQGAAALIRLLYPVFPAFPPDWAVLASLGTALFTGIVFGVLPARQAARLDPVQSLAKR</sequence>
<evidence type="ECO:0000256" key="2">
    <source>
        <dbReference type="ARBA" id="ARBA00022475"/>
    </source>
</evidence>
<comment type="subcellular location">
    <subcellularLocation>
        <location evidence="1">Cell membrane</location>
        <topology evidence="1">Multi-pass membrane protein</topology>
    </subcellularLocation>
</comment>
<dbReference type="PANTHER" id="PTHR30572">
    <property type="entry name" value="MEMBRANE COMPONENT OF TRANSPORTER-RELATED"/>
    <property type="match status" value="1"/>
</dbReference>
<gene>
    <name evidence="10" type="ORF">PROAA_2290003</name>
</gene>
<evidence type="ECO:0000256" key="3">
    <source>
        <dbReference type="ARBA" id="ARBA00022692"/>
    </source>
</evidence>
<dbReference type="Pfam" id="PF02687">
    <property type="entry name" value="FtsX"/>
    <property type="match status" value="1"/>
</dbReference>
<feature type="transmembrane region" description="Helical" evidence="7">
    <location>
        <begin position="322"/>
        <end position="339"/>
    </location>
</feature>
<feature type="transmembrane region" description="Helical" evidence="7">
    <location>
        <begin position="346"/>
        <end position="367"/>
    </location>
</feature>
<keyword evidence="3 7" id="KW-0812">Transmembrane</keyword>
<dbReference type="InterPro" id="IPR003838">
    <property type="entry name" value="ABC3_permease_C"/>
</dbReference>
<feature type="transmembrane region" description="Helical" evidence="7">
    <location>
        <begin position="36"/>
        <end position="54"/>
    </location>
</feature>
<dbReference type="GO" id="GO:0005886">
    <property type="term" value="C:plasma membrane"/>
    <property type="evidence" value="ECO:0007669"/>
    <property type="project" value="UniProtKB-SubCell"/>
</dbReference>
<dbReference type="Pfam" id="PF12704">
    <property type="entry name" value="MacB_PCD"/>
    <property type="match status" value="1"/>
</dbReference>
<feature type="transmembrane region" description="Helical" evidence="7">
    <location>
        <begin position="288"/>
        <end position="310"/>
    </location>
</feature>
<feature type="transmembrane region" description="Helical" evidence="7">
    <location>
        <begin position="379"/>
        <end position="398"/>
    </location>
</feature>
<keyword evidence="2" id="KW-1003">Cell membrane</keyword>
<evidence type="ECO:0000256" key="1">
    <source>
        <dbReference type="ARBA" id="ARBA00004651"/>
    </source>
</evidence>